<dbReference type="Gene3D" id="3.40.50.1820">
    <property type="entry name" value="alpha/beta hydrolase"/>
    <property type="match status" value="1"/>
</dbReference>
<name>A0A6M4IS26_9BACT</name>
<dbReference type="EMBL" id="CP053085">
    <property type="protein sequence ID" value="QJR37430.1"/>
    <property type="molecule type" value="Genomic_DNA"/>
</dbReference>
<keyword evidence="2" id="KW-0328">Glycosyltransferase</keyword>
<dbReference type="Gene3D" id="3.90.550.10">
    <property type="entry name" value="Spore Coat Polysaccharide Biosynthesis Protein SpsA, Chain A"/>
    <property type="match status" value="1"/>
</dbReference>
<comment type="similarity">
    <text evidence="1">Belongs to the glycosyltransferase 2 family.</text>
</comment>
<dbReference type="Gene3D" id="3.20.20.80">
    <property type="entry name" value="Glycosidases"/>
    <property type="match status" value="1"/>
</dbReference>
<dbReference type="SUPFAM" id="SSF51445">
    <property type="entry name" value="(Trans)glycosidases"/>
    <property type="match status" value="1"/>
</dbReference>
<feature type="domain" description="NodB homology" evidence="5">
    <location>
        <begin position="488"/>
        <end position="675"/>
    </location>
</feature>
<dbReference type="SUPFAM" id="SSF88713">
    <property type="entry name" value="Glycoside hydrolase/deacetylase"/>
    <property type="match status" value="1"/>
</dbReference>
<sequence length="1382" mass="150528">MSRLDTTVRRPVFLDPTGRRWRRVRGVIALSGVVTTLLVGYLLVGILAPPLLPGWVAPRALVKPHAVDARARRRLFSRLSRTDAATGTRRDVATALLKSTARATPLRAAFFVNWDDDAYQSLSHHAGDLDWVITEWGFLRTNDLALQWRTDPRVLPLVRRLPAAQQPRVLAMITNVDSGGRAFSGQRVSHLLHDAAARTRFVNDAVAFVDTNHLGGIVLDLELVPSRETPAIGALLRALRARLHRTGAVVAVTAAADADATTLRQYGADADVVIAMLYDEHSDRDDPGPVASQPWFTATAERVLTLVPAAKVMLAFGAFGYAWNDAVPAQPAEAVTYAEALAAARHHGVRPQWDRQALEPVISWTDADSTDHVLWYLDATTNWNAMQRTTSLGAAGAALWRLGAEDPAIWRVFGKHVHQEAWEELGVQPPGYGVDMQGDGELLRVTSHPTAGTRALTHDSLSGLITDVRTLSMPQPWTVERTGAAHPHRVALTFDDGPDGDWTPAILDTLRSRHATAAFFVIGDQVQSHLAITRRIAAEGHEIGSHTFSHPDLSRVSPFGTRLELDATARLLEAVVGRRSLLFRPPYFGDAEPTTIDELAPVEIATSLGYLTTGVHIDSDDWRRPGVAAIVARTLAQRSRGNVILLHDGGGDRAQTVAAIGPLIDSLRARGDTIGSIGALVDAPASVMMPPLTPDAARRRWIAFTGYAVVGSVEWCIGALFTVAVTLGVARLLLICLLALRERFAPKHATMDARRLAVDATPYAPSFSPSVSVLVPAHNEQAVVVETVRSLLAQRYDGLLDVIVIDDGSLDDTYALTRNTFAGDERVLVLTKRNGGKASALNHGMTRARGEILVGLDADTVFEPDTIARLVAPLADVRVGAVAGNAKVGNRINLVTRWQAIEYITSQNLERRAFAALNAITVVPGAVGAWRATAVRDAGGFSEDTLAEDQDLTIALRRRGWRIAFADDAIAWTEAPDTLRLLARQRFRWCFGTLQCAWKHRDTLLRPRYGTLGTIAMLNTWVFQLCLTALSPLADLLFLFSLLSVGMIVRTHGATYGRADLQHLLSVYAVFNVVDIGVAMLALLMERGEDRRLAWLVVLQRFAYRQVMYWVVLRSVLAAFRGRLVGWGTLERKATVSAATLTASLTAAVGGALVAAGVLSIVPRTLTAQSAKSDQQIIASLPITEVPATSGNTLAIFWTGDGGWQELVSETARHLAQRGVAVVGINSRSWLTSGTRTPQDASVATAALIRHYTATWGRERVLLLGYSRGAGFAPFIYNRLPVELQARVELVGMLGMEPTASFEFHLIDLVRSVSRPTDLPARPELDRIRHPAMLCMYGQHEAGTLCPSLDTNRYTVRERPGDHHFDRDYGAIADQILAARPP</sequence>
<dbReference type="Gene3D" id="3.10.50.10">
    <property type="match status" value="1"/>
</dbReference>
<feature type="transmembrane region" description="Helical" evidence="4">
    <location>
        <begin position="1065"/>
        <end position="1085"/>
    </location>
</feature>
<feature type="domain" description="GH18" evidence="6">
    <location>
        <begin position="105"/>
        <end position="420"/>
    </location>
</feature>
<evidence type="ECO:0000256" key="2">
    <source>
        <dbReference type="ARBA" id="ARBA00022676"/>
    </source>
</evidence>
<feature type="transmembrane region" description="Helical" evidence="4">
    <location>
        <begin position="27"/>
        <end position="48"/>
    </location>
</feature>
<protein>
    <submittedName>
        <fullName evidence="7">Glycosyltransferase</fullName>
    </submittedName>
</protein>
<dbReference type="Pfam" id="PF13641">
    <property type="entry name" value="Glyco_tranf_2_3"/>
    <property type="match status" value="1"/>
</dbReference>
<dbReference type="RefSeq" id="WP_171226865.1">
    <property type="nucleotide sequence ID" value="NZ_CP053085.1"/>
</dbReference>
<dbReference type="InterPro" id="IPR002509">
    <property type="entry name" value="NODB_dom"/>
</dbReference>
<evidence type="ECO:0000256" key="4">
    <source>
        <dbReference type="SAM" id="Phobius"/>
    </source>
</evidence>
<evidence type="ECO:0000259" key="6">
    <source>
        <dbReference type="PROSITE" id="PS51910"/>
    </source>
</evidence>
<dbReference type="SUPFAM" id="SSF53448">
    <property type="entry name" value="Nucleotide-diphospho-sugar transferases"/>
    <property type="match status" value="1"/>
</dbReference>
<dbReference type="SUPFAM" id="SSF53474">
    <property type="entry name" value="alpha/beta-Hydrolases"/>
    <property type="match status" value="1"/>
</dbReference>
<dbReference type="GO" id="GO:0008061">
    <property type="term" value="F:chitin binding"/>
    <property type="evidence" value="ECO:0007669"/>
    <property type="project" value="InterPro"/>
</dbReference>
<feature type="transmembrane region" description="Helical" evidence="4">
    <location>
        <begin position="1036"/>
        <end position="1053"/>
    </location>
</feature>
<dbReference type="GO" id="GO:0016810">
    <property type="term" value="F:hydrolase activity, acting on carbon-nitrogen (but not peptide) bonds"/>
    <property type="evidence" value="ECO:0007669"/>
    <property type="project" value="InterPro"/>
</dbReference>
<dbReference type="PROSITE" id="PS51677">
    <property type="entry name" value="NODB"/>
    <property type="match status" value="1"/>
</dbReference>
<dbReference type="PROSITE" id="PS51910">
    <property type="entry name" value="GH18_2"/>
    <property type="match status" value="1"/>
</dbReference>
<feature type="transmembrane region" description="Helical" evidence="4">
    <location>
        <begin position="1107"/>
        <end position="1126"/>
    </location>
</feature>
<dbReference type="InterPro" id="IPR029044">
    <property type="entry name" value="Nucleotide-diphossugar_trans"/>
</dbReference>
<keyword evidence="4" id="KW-0812">Transmembrane</keyword>
<dbReference type="InterPro" id="IPR001223">
    <property type="entry name" value="Glyco_hydro18_cat"/>
</dbReference>
<dbReference type="InterPro" id="IPR029058">
    <property type="entry name" value="AB_hydrolase_fold"/>
</dbReference>
<keyword evidence="8" id="KW-1185">Reference proteome</keyword>
<dbReference type="InterPro" id="IPR011330">
    <property type="entry name" value="Glyco_hydro/deAcase_b/a-brl"/>
</dbReference>
<keyword evidence="4" id="KW-0472">Membrane</keyword>
<dbReference type="Pfam" id="PF06057">
    <property type="entry name" value="VirJ"/>
    <property type="match status" value="1"/>
</dbReference>
<reference evidence="7 8" key="1">
    <citation type="submission" date="2020-05" db="EMBL/GenBank/DDBJ databases">
        <title>Complete genome sequence of Gemmatimonas greenlandica TET16.</title>
        <authorList>
            <person name="Zeng Y."/>
        </authorList>
    </citation>
    <scope>NUCLEOTIDE SEQUENCE [LARGE SCALE GENOMIC DNA]</scope>
    <source>
        <strain evidence="7 8">TET16</strain>
    </source>
</reference>
<dbReference type="GO" id="GO:0005975">
    <property type="term" value="P:carbohydrate metabolic process"/>
    <property type="evidence" value="ECO:0007669"/>
    <property type="project" value="InterPro"/>
</dbReference>
<evidence type="ECO:0000256" key="3">
    <source>
        <dbReference type="ARBA" id="ARBA00022679"/>
    </source>
</evidence>
<dbReference type="KEGG" id="ggr:HKW67_18900"/>
<dbReference type="Pfam" id="PF00704">
    <property type="entry name" value="Glyco_hydro_18"/>
    <property type="match status" value="1"/>
</dbReference>
<dbReference type="PANTHER" id="PTHR43630">
    <property type="entry name" value="POLY-BETA-1,6-N-ACETYL-D-GLUCOSAMINE SYNTHASE"/>
    <property type="match status" value="1"/>
</dbReference>
<gene>
    <name evidence="7" type="ORF">HKW67_18900</name>
</gene>
<evidence type="ECO:0000313" key="8">
    <source>
        <dbReference type="Proteomes" id="UP000500938"/>
    </source>
</evidence>
<dbReference type="GO" id="GO:0016757">
    <property type="term" value="F:glycosyltransferase activity"/>
    <property type="evidence" value="ECO:0007669"/>
    <property type="project" value="UniProtKB-KW"/>
</dbReference>
<evidence type="ECO:0000259" key="5">
    <source>
        <dbReference type="PROSITE" id="PS51677"/>
    </source>
</evidence>
<keyword evidence="3 7" id="KW-0808">Transferase</keyword>
<feature type="transmembrane region" description="Helical" evidence="4">
    <location>
        <begin position="717"/>
        <end position="740"/>
    </location>
</feature>
<feature type="transmembrane region" description="Helical" evidence="4">
    <location>
        <begin position="1138"/>
        <end position="1162"/>
    </location>
</feature>
<accession>A0A6M4IS26</accession>
<dbReference type="InterPro" id="IPR017853">
    <property type="entry name" value="GH"/>
</dbReference>
<dbReference type="Gene3D" id="3.20.20.370">
    <property type="entry name" value="Glycoside hydrolase/deacetylase"/>
    <property type="match status" value="1"/>
</dbReference>
<keyword evidence="4" id="KW-1133">Transmembrane helix</keyword>
<evidence type="ECO:0000256" key="1">
    <source>
        <dbReference type="ARBA" id="ARBA00006739"/>
    </source>
</evidence>
<organism evidence="7 8">
    <name type="scientific">Gemmatimonas groenlandica</name>
    <dbReference type="NCBI Taxonomy" id="2732249"/>
    <lineage>
        <taxon>Bacteria</taxon>
        <taxon>Pseudomonadati</taxon>
        <taxon>Gemmatimonadota</taxon>
        <taxon>Gemmatimonadia</taxon>
        <taxon>Gemmatimonadales</taxon>
        <taxon>Gemmatimonadaceae</taxon>
        <taxon>Gemmatimonas</taxon>
    </lineage>
</organism>
<dbReference type="SMART" id="SM00636">
    <property type="entry name" value="Glyco_18"/>
    <property type="match status" value="1"/>
</dbReference>
<dbReference type="InterPro" id="IPR010333">
    <property type="entry name" value="VirJ"/>
</dbReference>
<evidence type="ECO:0000313" key="7">
    <source>
        <dbReference type="EMBL" id="QJR37430.1"/>
    </source>
</evidence>
<proteinExistence type="inferred from homology"/>
<dbReference type="InterPro" id="IPR011583">
    <property type="entry name" value="Chitinase_II/V-like_cat"/>
</dbReference>
<dbReference type="PANTHER" id="PTHR43630:SF1">
    <property type="entry name" value="POLY-BETA-1,6-N-ACETYL-D-GLUCOSAMINE SYNTHASE"/>
    <property type="match status" value="1"/>
</dbReference>
<dbReference type="Proteomes" id="UP000500938">
    <property type="component" value="Chromosome"/>
</dbReference>
<dbReference type="CDD" id="cd06423">
    <property type="entry name" value="CESA_like"/>
    <property type="match status" value="1"/>
</dbReference>
<dbReference type="Pfam" id="PF01522">
    <property type="entry name" value="Polysacc_deac_1"/>
    <property type="match status" value="1"/>
</dbReference>
<dbReference type="InterPro" id="IPR029070">
    <property type="entry name" value="Chitinase_insertion_sf"/>
</dbReference>